<dbReference type="PANTHER" id="PTHR43180:SF86">
    <property type="entry name" value="DEHYDROGENASE, PUTATIVE (AFU_ORTHOLOGUE AFUA_3G00290)-RELATED"/>
    <property type="match status" value="1"/>
</dbReference>
<sequence length="307" mass="33196">MTAIPLTDRSLDSLRDKVVVLTGGAHGIGAATVAQLFKAGAKVVHCDWDEIGGQKVTEDLLANAQSSDGTVDFVKTDVSNYESVLRLFDYAFKKHGQVDIAIANAGISEEGDYFDPSLDLESVKQKPSTRTIDVDLNGVLFFARIAAVYLKQGAQPNQDKSLVLVSSAAGFTEAPGIFAYAAAKHGVLGLLRALRVYLPKTHGIRVNSILPWMTDTVMAEGMRDAWVKEDMPMNTSDMVGRVMIEVAANGKWNGRAVFVEGGRGWDIDEGIARTQPLWLGEQVSATLNKGQVILGDGTDWANRKTKL</sequence>
<keyword evidence="2" id="KW-0521">NADP</keyword>
<dbReference type="PRINTS" id="PR00081">
    <property type="entry name" value="GDHRDH"/>
</dbReference>
<dbReference type="PROSITE" id="PS00061">
    <property type="entry name" value="ADH_SHORT"/>
    <property type="match status" value="1"/>
</dbReference>
<dbReference type="Gene3D" id="3.40.50.720">
    <property type="entry name" value="NAD(P)-binding Rossmann-like Domain"/>
    <property type="match status" value="1"/>
</dbReference>
<evidence type="ECO:0000313" key="5">
    <source>
        <dbReference type="Proteomes" id="UP001629113"/>
    </source>
</evidence>
<comment type="caution">
    <text evidence="4">The sequence shown here is derived from an EMBL/GenBank/DDBJ whole genome shotgun (WGS) entry which is preliminary data.</text>
</comment>
<dbReference type="SUPFAM" id="SSF51735">
    <property type="entry name" value="NAD(P)-binding Rossmann-fold domains"/>
    <property type="match status" value="1"/>
</dbReference>
<evidence type="ECO:0000313" key="4">
    <source>
        <dbReference type="EMBL" id="KAL3426634.1"/>
    </source>
</evidence>
<dbReference type="PANTHER" id="PTHR43180">
    <property type="entry name" value="3-OXOACYL-(ACYL-CARRIER-PROTEIN) REDUCTASE (AFU_ORTHOLOGUE AFUA_6G11210)"/>
    <property type="match status" value="1"/>
</dbReference>
<gene>
    <name evidence="4" type="ORF">PVAG01_00143</name>
</gene>
<name>A0ABR4PTF3_9HELO</name>
<evidence type="ECO:0000256" key="1">
    <source>
        <dbReference type="ARBA" id="ARBA00006484"/>
    </source>
</evidence>
<dbReference type="InterPro" id="IPR036291">
    <property type="entry name" value="NAD(P)-bd_dom_sf"/>
</dbReference>
<accession>A0ABR4PTF3</accession>
<protein>
    <submittedName>
        <fullName evidence="4">Uncharacterized protein</fullName>
    </submittedName>
</protein>
<proteinExistence type="inferred from homology"/>
<dbReference type="Pfam" id="PF00106">
    <property type="entry name" value="adh_short"/>
    <property type="match status" value="1"/>
</dbReference>
<dbReference type="InterPro" id="IPR002347">
    <property type="entry name" value="SDR_fam"/>
</dbReference>
<evidence type="ECO:0000256" key="3">
    <source>
        <dbReference type="ARBA" id="ARBA00023002"/>
    </source>
</evidence>
<reference evidence="4 5" key="1">
    <citation type="submission" date="2024-06" db="EMBL/GenBank/DDBJ databases">
        <title>Complete genome of Phlyctema vagabunda strain 19-DSS-EL-015.</title>
        <authorList>
            <person name="Fiorenzani C."/>
        </authorList>
    </citation>
    <scope>NUCLEOTIDE SEQUENCE [LARGE SCALE GENOMIC DNA]</scope>
    <source>
        <strain evidence="4 5">19-DSS-EL-015</strain>
    </source>
</reference>
<keyword evidence="5" id="KW-1185">Reference proteome</keyword>
<organism evidence="4 5">
    <name type="scientific">Phlyctema vagabunda</name>
    <dbReference type="NCBI Taxonomy" id="108571"/>
    <lineage>
        <taxon>Eukaryota</taxon>
        <taxon>Fungi</taxon>
        <taxon>Dikarya</taxon>
        <taxon>Ascomycota</taxon>
        <taxon>Pezizomycotina</taxon>
        <taxon>Leotiomycetes</taxon>
        <taxon>Helotiales</taxon>
        <taxon>Dermateaceae</taxon>
        <taxon>Phlyctema</taxon>
    </lineage>
</organism>
<evidence type="ECO:0000256" key="2">
    <source>
        <dbReference type="ARBA" id="ARBA00022857"/>
    </source>
</evidence>
<comment type="similarity">
    <text evidence="1">Belongs to the short-chain dehydrogenases/reductases (SDR) family.</text>
</comment>
<dbReference type="Proteomes" id="UP001629113">
    <property type="component" value="Unassembled WGS sequence"/>
</dbReference>
<dbReference type="EMBL" id="JBFCZG010000001">
    <property type="protein sequence ID" value="KAL3426634.1"/>
    <property type="molecule type" value="Genomic_DNA"/>
</dbReference>
<keyword evidence="3" id="KW-0560">Oxidoreductase</keyword>
<dbReference type="InterPro" id="IPR020904">
    <property type="entry name" value="Sc_DH/Rdtase_CS"/>
</dbReference>